<proteinExistence type="predicted"/>
<dbReference type="Gene3D" id="3.30.450.20">
    <property type="entry name" value="PAS domain"/>
    <property type="match status" value="5"/>
</dbReference>
<protein>
    <recommendedName>
        <fullName evidence="2">histidine kinase</fullName>
        <ecNumber evidence="2">2.7.13.3</ecNumber>
    </recommendedName>
</protein>
<name>A0ABU3N4N7_9SPHN</name>
<reference evidence="11" key="1">
    <citation type="submission" date="2022-04" db="EMBL/GenBank/DDBJ databases">
        <title>Tomato heritable bacteria conferring resistance against bacterial wilt.</title>
        <authorList>
            <person name="Yin J."/>
        </authorList>
    </citation>
    <scope>NUCLEOTIDE SEQUENCE</scope>
    <source>
        <strain evidence="11">Cra20</strain>
    </source>
</reference>
<dbReference type="InterPro" id="IPR011006">
    <property type="entry name" value="CheY-like_superfamily"/>
</dbReference>
<evidence type="ECO:0000256" key="5">
    <source>
        <dbReference type="ARBA" id="ARBA00022777"/>
    </source>
</evidence>
<evidence type="ECO:0000256" key="3">
    <source>
        <dbReference type="ARBA" id="ARBA00022553"/>
    </source>
</evidence>
<dbReference type="InterPro" id="IPR000014">
    <property type="entry name" value="PAS"/>
</dbReference>
<dbReference type="EMBL" id="JALMLT010000003">
    <property type="protein sequence ID" value="MDT8759423.1"/>
    <property type="molecule type" value="Genomic_DNA"/>
</dbReference>
<evidence type="ECO:0000256" key="1">
    <source>
        <dbReference type="ARBA" id="ARBA00000085"/>
    </source>
</evidence>
<dbReference type="PANTHER" id="PTHR43304:SF1">
    <property type="entry name" value="PAC DOMAIN-CONTAINING PROTEIN"/>
    <property type="match status" value="1"/>
</dbReference>
<dbReference type="SMART" id="SM00387">
    <property type="entry name" value="HATPase_c"/>
    <property type="match status" value="1"/>
</dbReference>
<dbReference type="InterPro" id="IPR003594">
    <property type="entry name" value="HATPase_dom"/>
</dbReference>
<dbReference type="Pfam" id="PF02518">
    <property type="entry name" value="HATPase_c"/>
    <property type="match status" value="1"/>
</dbReference>
<dbReference type="SMART" id="SM00086">
    <property type="entry name" value="PAC"/>
    <property type="match status" value="5"/>
</dbReference>
<dbReference type="Pfam" id="PF00072">
    <property type="entry name" value="Response_reg"/>
    <property type="match status" value="1"/>
</dbReference>
<feature type="domain" description="Histidine kinase" evidence="7">
    <location>
        <begin position="718"/>
        <end position="938"/>
    </location>
</feature>
<dbReference type="PROSITE" id="PS50110">
    <property type="entry name" value="RESPONSE_REGULATORY"/>
    <property type="match status" value="1"/>
</dbReference>
<feature type="domain" description="PAC" evidence="10">
    <location>
        <begin position="385"/>
        <end position="437"/>
    </location>
</feature>
<dbReference type="SUPFAM" id="SSF52172">
    <property type="entry name" value="CheY-like"/>
    <property type="match status" value="1"/>
</dbReference>
<dbReference type="Gene3D" id="1.10.287.130">
    <property type="match status" value="1"/>
</dbReference>
<dbReference type="Pfam" id="PF08448">
    <property type="entry name" value="PAS_4"/>
    <property type="match status" value="1"/>
</dbReference>
<dbReference type="SMART" id="SM00091">
    <property type="entry name" value="PAS"/>
    <property type="match status" value="4"/>
</dbReference>
<evidence type="ECO:0000256" key="2">
    <source>
        <dbReference type="ARBA" id="ARBA00012438"/>
    </source>
</evidence>
<dbReference type="SMART" id="SM00388">
    <property type="entry name" value="HisKA"/>
    <property type="match status" value="1"/>
</dbReference>
<dbReference type="CDD" id="cd00082">
    <property type="entry name" value="HisKA"/>
    <property type="match status" value="1"/>
</dbReference>
<dbReference type="InterPro" id="IPR052162">
    <property type="entry name" value="Sensor_kinase/Photoreceptor"/>
</dbReference>
<dbReference type="InterPro" id="IPR035965">
    <property type="entry name" value="PAS-like_dom_sf"/>
</dbReference>
<dbReference type="EC" id="2.7.13.3" evidence="2"/>
<dbReference type="CDD" id="cd00130">
    <property type="entry name" value="PAS"/>
    <property type="match status" value="4"/>
</dbReference>
<dbReference type="InterPro" id="IPR005467">
    <property type="entry name" value="His_kinase_dom"/>
</dbReference>
<dbReference type="Gene3D" id="3.40.50.2300">
    <property type="match status" value="1"/>
</dbReference>
<feature type="domain" description="PAS" evidence="9">
    <location>
        <begin position="186"/>
        <end position="257"/>
    </location>
</feature>
<accession>A0ABU3N4N7</accession>
<dbReference type="SUPFAM" id="SSF47384">
    <property type="entry name" value="Homodimeric domain of signal transducing histidine kinase"/>
    <property type="match status" value="1"/>
</dbReference>
<dbReference type="Gene3D" id="3.30.565.10">
    <property type="entry name" value="Histidine kinase-like ATPase, C-terminal domain"/>
    <property type="match status" value="1"/>
</dbReference>
<evidence type="ECO:0000259" key="9">
    <source>
        <dbReference type="PROSITE" id="PS50112"/>
    </source>
</evidence>
<dbReference type="InterPro" id="IPR000700">
    <property type="entry name" value="PAS-assoc_C"/>
</dbReference>
<dbReference type="SUPFAM" id="SSF55874">
    <property type="entry name" value="ATPase domain of HSP90 chaperone/DNA topoisomerase II/histidine kinase"/>
    <property type="match status" value="1"/>
</dbReference>
<feature type="domain" description="PAC" evidence="10">
    <location>
        <begin position="512"/>
        <end position="565"/>
    </location>
</feature>
<feature type="domain" description="PAS" evidence="9">
    <location>
        <begin position="596"/>
        <end position="647"/>
    </location>
</feature>
<evidence type="ECO:0000256" key="4">
    <source>
        <dbReference type="ARBA" id="ARBA00022679"/>
    </source>
</evidence>
<dbReference type="PANTHER" id="PTHR43304">
    <property type="entry name" value="PHYTOCHROME-LIKE PROTEIN CPH1"/>
    <property type="match status" value="1"/>
</dbReference>
<feature type="domain" description="PAS" evidence="9">
    <location>
        <begin position="312"/>
        <end position="382"/>
    </location>
</feature>
<dbReference type="PRINTS" id="PR00344">
    <property type="entry name" value="BCTRLSENSOR"/>
</dbReference>
<keyword evidence="5" id="KW-0418">Kinase</keyword>
<dbReference type="PROSITE" id="PS50112">
    <property type="entry name" value="PAS"/>
    <property type="match status" value="4"/>
</dbReference>
<dbReference type="InterPro" id="IPR036097">
    <property type="entry name" value="HisK_dim/P_sf"/>
</dbReference>
<dbReference type="InterPro" id="IPR036890">
    <property type="entry name" value="HATPase_C_sf"/>
</dbReference>
<dbReference type="PROSITE" id="PS50113">
    <property type="entry name" value="PAC"/>
    <property type="match status" value="3"/>
</dbReference>
<evidence type="ECO:0000256" key="6">
    <source>
        <dbReference type="PROSITE-ProRule" id="PRU00169"/>
    </source>
</evidence>
<keyword evidence="3 6" id="KW-0597">Phosphoprotein</keyword>
<dbReference type="InterPro" id="IPR013655">
    <property type="entry name" value="PAS_fold_3"/>
</dbReference>
<dbReference type="Pfam" id="PF00512">
    <property type="entry name" value="HisKA"/>
    <property type="match status" value="1"/>
</dbReference>
<evidence type="ECO:0000259" key="8">
    <source>
        <dbReference type="PROSITE" id="PS50110"/>
    </source>
</evidence>
<gene>
    <name evidence="11" type="ORF">MZO42_12015</name>
</gene>
<comment type="catalytic activity">
    <reaction evidence="1">
        <text>ATP + protein L-histidine = ADP + protein N-phospho-L-histidine.</text>
        <dbReference type="EC" id="2.7.13.3"/>
    </reaction>
</comment>
<evidence type="ECO:0000259" key="10">
    <source>
        <dbReference type="PROSITE" id="PS50113"/>
    </source>
</evidence>
<dbReference type="NCBIfam" id="TIGR00229">
    <property type="entry name" value="sensory_box"/>
    <property type="match status" value="4"/>
</dbReference>
<evidence type="ECO:0000259" key="7">
    <source>
        <dbReference type="PROSITE" id="PS50109"/>
    </source>
</evidence>
<dbReference type="SMART" id="SM00448">
    <property type="entry name" value="REC"/>
    <property type="match status" value="1"/>
</dbReference>
<dbReference type="Pfam" id="PF13188">
    <property type="entry name" value="PAS_8"/>
    <property type="match status" value="1"/>
</dbReference>
<feature type="modified residue" description="4-aspartylphosphate" evidence="6">
    <location>
        <position position="1009"/>
    </location>
</feature>
<dbReference type="InterPro" id="IPR004358">
    <property type="entry name" value="Sig_transdc_His_kin-like_C"/>
</dbReference>
<dbReference type="SUPFAM" id="SSF55785">
    <property type="entry name" value="PYP-like sensor domain (PAS domain)"/>
    <property type="match status" value="5"/>
</dbReference>
<feature type="domain" description="PAS" evidence="9">
    <location>
        <begin position="438"/>
        <end position="509"/>
    </location>
</feature>
<dbReference type="Pfam" id="PF08447">
    <property type="entry name" value="PAS_3"/>
    <property type="match status" value="4"/>
</dbReference>
<evidence type="ECO:0000313" key="11">
    <source>
        <dbReference type="EMBL" id="MDT8759423.1"/>
    </source>
</evidence>
<sequence length="1070" mass="118784">MPVYEPLQERAEMRSLMNSKFSGGDLRLLEGEGEVAALMRSQDWSTSPLGAPETWSHSLRLVVGLMLSSKFPMFVAWGPELGFLYNDAYAPILASKHPGALGKRFHDIWSEIWDDIFPLISAAMAGEATYRQDLPLLMRRNGFDEQTWFTFSYSPVRDERGDVAGMFCACTETTGRIHAEQAVRESEARFRNMADHAPVMMWVTDPDGQCTYLNRGWYEFTGQMPEQAEGFGWLEATHPDDKAESEKIFLEANAARAPFRLEYRLRRADGSYRWMLDAAAPRFGEDGSYLGYVGSVIDIDARRESEERQRESEATLRKLTGALPVFIWFATPDGELNYFNDRWYEYTGQSHEQALPDGWVDTLHPDDVATTAARWAEARQKGTTYEMEVRYRRRDGAYRWYVARAEPIRDERGVITTWVGSSIDIHDRKEAEDALRASEAQFRLMADAVPQIVWITDAEGRVAFFNKHWSDYTGSAYLPETAAAVAAEHVHPGDAAATMLAFDEARRTGRTFLIEHRIRSASGAYRWFLVRGEPYRDPQSGEIVRWFGASVDIHDRKLAEAALRQLNETLEAQVAARSAERDRLWNLSQDMLARADYGGMMSAVSPAWQQVLGWEERELLTRGYATLMHPEDAPPTLAAIQHMRETRQPTRFENRIATKDGGWKHVEWTVAPEPDGENFIAVGRDLSHAKAREAELEAAQEALRQSQKMEAMGSLTGGVAHDFNNLLTPIIGSLDMLVRKGVGSERERRLIDGALQSAERAKTLVQRLLAFARRQPLQSTAVNVATLVEEMAGLIGSTVGPAIDVRVELAPGLPPALADANQLEMALLNLAVNARDAMTLGGQLTIAAQRESVRAQHPAGLKLGHYVRLSVHDTGVGMDEVTLRRATEPFFSTKGIGKGTGLGLSMVHGLTAQLGGGLTIESTQGAGTTVTLWLPISAVPIEEEEQSPDRVEKPLGRGIALLVDDEELVRMSTADMLNDFGFEVIESSSAEEALGLIEAGMTPDLLVTDHLMPGMNGADLARQARTLHPALRILVVSGYAEAEGIAPDLPRLTKPFRNADLAASLKELLS</sequence>
<dbReference type="InterPro" id="IPR013656">
    <property type="entry name" value="PAS_4"/>
</dbReference>
<organism evidence="11">
    <name type="scientific">Sphingomonas psychrotolerans</name>
    <dbReference type="NCBI Taxonomy" id="1327635"/>
    <lineage>
        <taxon>Bacteria</taxon>
        <taxon>Pseudomonadati</taxon>
        <taxon>Pseudomonadota</taxon>
        <taxon>Alphaproteobacteria</taxon>
        <taxon>Sphingomonadales</taxon>
        <taxon>Sphingomonadaceae</taxon>
        <taxon>Sphingomonas</taxon>
    </lineage>
</organism>
<keyword evidence="4" id="KW-0808">Transferase</keyword>
<dbReference type="InterPro" id="IPR001610">
    <property type="entry name" value="PAC"/>
</dbReference>
<comment type="caution">
    <text evidence="11">The sequence shown here is derived from an EMBL/GenBank/DDBJ whole genome shotgun (WGS) entry which is preliminary data.</text>
</comment>
<dbReference type="InterPro" id="IPR001789">
    <property type="entry name" value="Sig_transdc_resp-reg_receiver"/>
</dbReference>
<dbReference type="PROSITE" id="PS50109">
    <property type="entry name" value="HIS_KIN"/>
    <property type="match status" value="1"/>
</dbReference>
<dbReference type="InterPro" id="IPR003661">
    <property type="entry name" value="HisK_dim/P_dom"/>
</dbReference>
<feature type="domain" description="Response regulatory" evidence="8">
    <location>
        <begin position="959"/>
        <end position="1069"/>
    </location>
</feature>
<feature type="domain" description="PAC" evidence="10">
    <location>
        <begin position="259"/>
        <end position="311"/>
    </location>
</feature>